<reference evidence="2" key="2">
    <citation type="submission" date="2021-01" db="EMBL/GenBank/DDBJ databases">
        <authorList>
            <person name="Schikora-Tamarit M.A."/>
        </authorList>
    </citation>
    <scope>NUCLEOTIDE SEQUENCE</scope>
    <source>
        <strain evidence="2">NCAIM Y.01608</strain>
    </source>
</reference>
<dbReference type="EMBL" id="JAEUBD010000983">
    <property type="protein sequence ID" value="KAH3669860.1"/>
    <property type="molecule type" value="Genomic_DNA"/>
</dbReference>
<dbReference type="AlphaFoldDB" id="A0A9P8T932"/>
<organism evidence="2 3">
    <name type="scientific">Ogataea polymorpha</name>
    <dbReference type="NCBI Taxonomy" id="460523"/>
    <lineage>
        <taxon>Eukaryota</taxon>
        <taxon>Fungi</taxon>
        <taxon>Dikarya</taxon>
        <taxon>Ascomycota</taxon>
        <taxon>Saccharomycotina</taxon>
        <taxon>Pichiomycetes</taxon>
        <taxon>Pichiales</taxon>
        <taxon>Pichiaceae</taxon>
        <taxon>Ogataea</taxon>
    </lineage>
</organism>
<evidence type="ECO:0000313" key="2">
    <source>
        <dbReference type="EMBL" id="KAH3669860.1"/>
    </source>
</evidence>
<name>A0A9P8T932_9ASCO</name>
<sequence>MSESTPLLPINNERTSKPTWKRYRLDVYIPMVLIASFFFTAFFTFVFRVKPQLGDIVAQGTEFDSDEIKLLGMEDDGGILLEVKGANYNNYSHIEDPISRAYFKFGGFTIRKLNLAVDDLDMTVFDESKGDYKTMGTVQIAPFSVRITDTTQSDLTLFVKLYPNAEGVLGVIKRIILSGNWEASTTSDASLLGSVPSSEEKASSGVLGRAIIPDLAISRIPNGCTRAI</sequence>
<keyword evidence="3" id="KW-1185">Reference proteome</keyword>
<keyword evidence="1" id="KW-0812">Transmembrane</keyword>
<proteinExistence type="predicted"/>
<protein>
    <submittedName>
        <fullName evidence="2">Uncharacterized protein</fullName>
    </submittedName>
</protein>
<evidence type="ECO:0000313" key="3">
    <source>
        <dbReference type="Proteomes" id="UP000788993"/>
    </source>
</evidence>
<gene>
    <name evidence="2" type="ORF">OGATHE_002672</name>
</gene>
<accession>A0A9P8T932</accession>
<evidence type="ECO:0000256" key="1">
    <source>
        <dbReference type="SAM" id="Phobius"/>
    </source>
</evidence>
<reference evidence="2" key="1">
    <citation type="journal article" date="2021" name="Open Biol.">
        <title>Shared evolutionary footprints suggest mitochondrial oxidative damage underlies multiple complex I losses in fungi.</title>
        <authorList>
            <person name="Schikora-Tamarit M.A."/>
            <person name="Marcet-Houben M."/>
            <person name="Nosek J."/>
            <person name="Gabaldon T."/>
        </authorList>
    </citation>
    <scope>NUCLEOTIDE SEQUENCE</scope>
    <source>
        <strain evidence="2">NCAIM Y.01608</strain>
    </source>
</reference>
<feature type="transmembrane region" description="Helical" evidence="1">
    <location>
        <begin position="27"/>
        <end position="47"/>
    </location>
</feature>
<keyword evidence="1" id="KW-0472">Membrane</keyword>
<keyword evidence="1" id="KW-1133">Transmembrane helix</keyword>
<dbReference type="Proteomes" id="UP000788993">
    <property type="component" value="Unassembled WGS sequence"/>
</dbReference>
<comment type="caution">
    <text evidence="2">The sequence shown here is derived from an EMBL/GenBank/DDBJ whole genome shotgun (WGS) entry which is preliminary data.</text>
</comment>